<dbReference type="EMBL" id="HBUF01579077">
    <property type="protein sequence ID" value="CAG6769490.1"/>
    <property type="molecule type" value="Transcribed_RNA"/>
</dbReference>
<feature type="repeat" description="WD" evidence="5">
    <location>
        <begin position="10"/>
        <end position="41"/>
    </location>
</feature>
<organism evidence="6">
    <name type="scientific">Cacopsylla melanoneura</name>
    <dbReference type="NCBI Taxonomy" id="428564"/>
    <lineage>
        <taxon>Eukaryota</taxon>
        <taxon>Metazoa</taxon>
        <taxon>Ecdysozoa</taxon>
        <taxon>Arthropoda</taxon>
        <taxon>Hexapoda</taxon>
        <taxon>Insecta</taxon>
        <taxon>Pterygota</taxon>
        <taxon>Neoptera</taxon>
        <taxon>Paraneoptera</taxon>
        <taxon>Hemiptera</taxon>
        <taxon>Sternorrhyncha</taxon>
        <taxon>Psylloidea</taxon>
        <taxon>Psyllidae</taxon>
        <taxon>Psyllinae</taxon>
        <taxon>Cacopsylla</taxon>
    </lineage>
</organism>
<dbReference type="GO" id="GO:0097361">
    <property type="term" value="C:cytosolic [4Fe-4S] assembly targeting complex"/>
    <property type="evidence" value="ECO:0007669"/>
    <property type="project" value="InterPro"/>
</dbReference>
<evidence type="ECO:0000256" key="3">
    <source>
        <dbReference type="ARBA" id="ARBA00060126"/>
    </source>
</evidence>
<dbReference type="SMART" id="SM00320">
    <property type="entry name" value="WD40"/>
    <property type="match status" value="7"/>
</dbReference>
<dbReference type="Gene3D" id="2.130.10.10">
    <property type="entry name" value="YVTN repeat-like/Quinoprotein amine dehydrogenase"/>
    <property type="match status" value="2"/>
</dbReference>
<dbReference type="HAMAP" id="MF_03037">
    <property type="entry name" value="ciao1"/>
    <property type="match status" value="1"/>
</dbReference>
<dbReference type="EMBL" id="HBUF01368281">
    <property type="protein sequence ID" value="CAG6724794.1"/>
    <property type="molecule type" value="Transcribed_RNA"/>
</dbReference>
<dbReference type="PANTHER" id="PTHR19920:SF0">
    <property type="entry name" value="CYTOSOLIC IRON-SULFUR PROTEIN ASSEMBLY PROTEIN CIAO1-RELATED"/>
    <property type="match status" value="1"/>
</dbReference>
<dbReference type="PANTHER" id="PTHR19920">
    <property type="entry name" value="WD40 PROTEIN CIAO1"/>
    <property type="match status" value="1"/>
</dbReference>
<feature type="repeat" description="WD" evidence="5">
    <location>
        <begin position="101"/>
        <end position="134"/>
    </location>
</feature>
<dbReference type="PROSITE" id="PS00678">
    <property type="entry name" value="WD_REPEATS_1"/>
    <property type="match status" value="1"/>
</dbReference>
<feature type="repeat" description="WD" evidence="5">
    <location>
        <begin position="192"/>
        <end position="224"/>
    </location>
</feature>
<feature type="repeat" description="WD" evidence="5">
    <location>
        <begin position="146"/>
        <end position="178"/>
    </location>
</feature>
<dbReference type="GO" id="GO:0016226">
    <property type="term" value="P:iron-sulfur cluster assembly"/>
    <property type="evidence" value="ECO:0007669"/>
    <property type="project" value="UniProtKB-UniRule"/>
</dbReference>
<protein>
    <recommendedName>
        <fullName evidence="4">Probable cytosolic iron-sulfur protein assembly protein Ciao1</fullName>
    </recommendedName>
</protein>
<dbReference type="PROSITE" id="PS50082">
    <property type="entry name" value="WD_REPEATS_2"/>
    <property type="match status" value="6"/>
</dbReference>
<reference evidence="6" key="1">
    <citation type="submission" date="2021-05" db="EMBL/GenBank/DDBJ databases">
        <authorList>
            <person name="Alioto T."/>
            <person name="Alioto T."/>
            <person name="Gomez Garrido J."/>
        </authorList>
    </citation>
    <scope>NUCLEOTIDE SEQUENCE</scope>
</reference>
<dbReference type="InterPro" id="IPR028608">
    <property type="entry name" value="CIAO1/Cia1"/>
</dbReference>
<keyword evidence="2" id="KW-0677">Repeat</keyword>
<dbReference type="PRINTS" id="PR00320">
    <property type="entry name" value="GPROTEINBRPT"/>
</dbReference>
<dbReference type="PROSITE" id="PS50294">
    <property type="entry name" value="WD_REPEATS_REGION"/>
    <property type="match status" value="6"/>
</dbReference>
<dbReference type="InterPro" id="IPR001680">
    <property type="entry name" value="WD40_rpt"/>
</dbReference>
<evidence type="ECO:0000256" key="4">
    <source>
        <dbReference type="HAMAP-Rule" id="MF_03037"/>
    </source>
</evidence>
<proteinExistence type="inferred from homology"/>
<dbReference type="FunFam" id="2.130.10.10:FF:000136">
    <property type="entry name" value="Probable cytosolic iron-sulfur protein assembly protein CIAO1"/>
    <property type="match status" value="1"/>
</dbReference>
<dbReference type="EMBL" id="HBUF01368279">
    <property type="protein sequence ID" value="CAG6724792.1"/>
    <property type="molecule type" value="Transcribed_RNA"/>
</dbReference>
<comment type="function">
    <text evidence="4">Essential component of the cytosolic iron-sulfur (Fe/S) protein assembly machinery. Required for the maturation of extramitochondrial Fe/S proteins.</text>
</comment>
<dbReference type="InterPro" id="IPR019775">
    <property type="entry name" value="WD40_repeat_CS"/>
</dbReference>
<dbReference type="EMBL" id="HBUF01173705">
    <property type="protein sequence ID" value="CAG6653443.1"/>
    <property type="molecule type" value="Transcribed_RNA"/>
</dbReference>
<comment type="similarity">
    <text evidence="4">Belongs to the WD repeat CIA1 family.</text>
</comment>
<evidence type="ECO:0000256" key="2">
    <source>
        <dbReference type="ARBA" id="ARBA00022737"/>
    </source>
</evidence>
<dbReference type="InterPro" id="IPR015943">
    <property type="entry name" value="WD40/YVTN_repeat-like_dom_sf"/>
</dbReference>
<keyword evidence="1 5" id="KW-0853">WD repeat</keyword>
<name>A0A8D8Y9V8_9HEMI</name>
<dbReference type="InterPro" id="IPR020472">
    <property type="entry name" value="WD40_PAC1"/>
</dbReference>
<dbReference type="EMBL" id="HBUF01173704">
    <property type="protein sequence ID" value="CAG6653442.1"/>
    <property type="molecule type" value="Transcribed_RNA"/>
</dbReference>
<feature type="repeat" description="WD" evidence="5">
    <location>
        <begin position="302"/>
        <end position="341"/>
    </location>
</feature>
<dbReference type="EMBL" id="HBUF01023586">
    <property type="protein sequence ID" value="CAG6612034.1"/>
    <property type="molecule type" value="Transcribed_RNA"/>
</dbReference>
<dbReference type="EMBL" id="HBUF01579078">
    <property type="protein sequence ID" value="CAG6769491.1"/>
    <property type="molecule type" value="Transcribed_RNA"/>
</dbReference>
<dbReference type="SUPFAM" id="SSF50978">
    <property type="entry name" value="WD40 repeat-like"/>
    <property type="match status" value="1"/>
</dbReference>
<sequence>MTQTTPLQTLRGHVGRVWSVAWSPTGTMLSSCGEDKNIRLWGKESFGTKFTAKAILSDCHQRTIRETAWSPCGNFIASASFDATTAIWDKRAGQFECNATLEGHENEVKSVTWSKSGQFLATCSRDKSVWVWEVGEEDEYECGAVINAHIQDVKKVRFHPHDNILASASYDDTVKLFKEDASEADWVNCATLKSHTSTVWSLAFDRTGTRLATCSDDQTVKIWKEYRPGNSAGIPTPDGDSVWKCVCTLSGHHGRTIYDISWCHSTDLIATGCGDDAIRIFKESTDHSSGDEVSFDLVHTVHGAHAQDVNCIAWNPMVPGMLASCSDDGEIKLWQFKLDTL</sequence>
<dbReference type="EMBL" id="HBUF01368282">
    <property type="protein sequence ID" value="CAG6724795.1"/>
    <property type="molecule type" value="Transcribed_RNA"/>
</dbReference>
<feature type="repeat" description="WD" evidence="5">
    <location>
        <begin position="57"/>
        <end position="89"/>
    </location>
</feature>
<dbReference type="Pfam" id="PF00400">
    <property type="entry name" value="WD40"/>
    <property type="match status" value="7"/>
</dbReference>
<dbReference type="CDD" id="cd00200">
    <property type="entry name" value="WD40"/>
    <property type="match status" value="1"/>
</dbReference>
<dbReference type="AlphaFoldDB" id="A0A8D8Y9V8"/>
<dbReference type="EMBL" id="HBUF01023585">
    <property type="protein sequence ID" value="CAG6612032.1"/>
    <property type="molecule type" value="Transcribed_RNA"/>
</dbReference>
<dbReference type="EMBL" id="HBUF01368280">
    <property type="protein sequence ID" value="CAG6724793.1"/>
    <property type="molecule type" value="Transcribed_RNA"/>
</dbReference>
<dbReference type="InterPro" id="IPR036322">
    <property type="entry name" value="WD40_repeat_dom_sf"/>
</dbReference>
<evidence type="ECO:0000256" key="5">
    <source>
        <dbReference type="PROSITE-ProRule" id="PRU00221"/>
    </source>
</evidence>
<comment type="function">
    <text evidence="3">Key component of the cytosolic iron-sulfur protein assembly (CIA) complex, a multiprotein complex that mediates the incorporation of iron-sulfur cluster into extramitochondrial Fe/S proteins. As a CIA complex component, interacts specifically with CIAO2A or CIAO2B and MMS19 to assist different branches of iron-sulfur protein assembly, depending of its interactors. The complex CIAO1:CIAO2B:MMS19 binds to and facilitates the assembly of most cytosolic-nuclear Fe/S proteins. CIAO1:CIAO2A specifically matures ACO1 and stabilizes IREB2. Seems to specifically modulate the transactivation activity of WT1. As part of the mitotic spindle-associated MMXD complex it may play a role in chromosome segregation.</text>
</comment>
<accession>A0A8D8Y9V8</accession>
<gene>
    <name evidence="4" type="primary">Ciao1</name>
</gene>
<evidence type="ECO:0000256" key="1">
    <source>
        <dbReference type="ARBA" id="ARBA00022574"/>
    </source>
</evidence>
<evidence type="ECO:0000313" key="6">
    <source>
        <dbReference type="EMBL" id="CAG6724794.1"/>
    </source>
</evidence>